<name>A0ABT4L673_9SPHI</name>
<comment type="caution">
    <text evidence="1">The sequence shown here is derived from an EMBL/GenBank/DDBJ whole genome shotgun (WGS) entry which is preliminary data.</text>
</comment>
<keyword evidence="2" id="KW-1185">Reference proteome</keyword>
<accession>A0ABT4L673</accession>
<dbReference type="SUPFAM" id="SSF54427">
    <property type="entry name" value="NTF2-like"/>
    <property type="match status" value="1"/>
</dbReference>
<sequence>METDLIIKEIDEAHKKINGALMNKNTNAYLSCFDESLNYTEANGETLNKKQLAIDIDRYFNKTREISTTHYRIKSAVEGGIFSEKIARKSVLQIKKLLLFSKKQTIQTEEIYHWKNIDGIWKIIKVEITLEEKY</sequence>
<evidence type="ECO:0000313" key="2">
    <source>
        <dbReference type="Proteomes" id="UP001144347"/>
    </source>
</evidence>
<reference evidence="1" key="1">
    <citation type="submission" date="2022-12" db="EMBL/GenBank/DDBJ databases">
        <title>Genome sequence of HCMS5-2.</title>
        <authorList>
            <person name="Woo H."/>
        </authorList>
    </citation>
    <scope>NUCLEOTIDE SEQUENCE</scope>
    <source>
        <strain evidence="1">HCMS5-2</strain>
    </source>
</reference>
<dbReference type="EMBL" id="JAPWGM010000001">
    <property type="protein sequence ID" value="MCZ4243420.1"/>
    <property type="molecule type" value="Genomic_DNA"/>
</dbReference>
<proteinExistence type="predicted"/>
<organism evidence="1 2">
    <name type="scientific">Pedobacter punctiformis</name>
    <dbReference type="NCBI Taxonomy" id="3004097"/>
    <lineage>
        <taxon>Bacteria</taxon>
        <taxon>Pseudomonadati</taxon>
        <taxon>Bacteroidota</taxon>
        <taxon>Sphingobacteriia</taxon>
        <taxon>Sphingobacteriales</taxon>
        <taxon>Sphingobacteriaceae</taxon>
        <taxon>Pedobacter</taxon>
    </lineage>
</organism>
<dbReference type="RefSeq" id="WP_269426484.1">
    <property type="nucleotide sequence ID" value="NZ_JAPWGM010000001.1"/>
</dbReference>
<evidence type="ECO:0008006" key="3">
    <source>
        <dbReference type="Google" id="ProtNLM"/>
    </source>
</evidence>
<dbReference type="Proteomes" id="UP001144347">
    <property type="component" value="Unassembled WGS sequence"/>
</dbReference>
<dbReference type="InterPro" id="IPR032710">
    <property type="entry name" value="NTF2-like_dom_sf"/>
</dbReference>
<protein>
    <recommendedName>
        <fullName evidence="3">Nuclear transport factor 2 family protein</fullName>
    </recommendedName>
</protein>
<evidence type="ECO:0000313" key="1">
    <source>
        <dbReference type="EMBL" id="MCZ4243420.1"/>
    </source>
</evidence>
<gene>
    <name evidence="1" type="ORF">O0955_05325</name>
</gene>